<dbReference type="EMBL" id="BMSL01000005">
    <property type="protein sequence ID" value="GGS33832.1"/>
    <property type="molecule type" value="Genomic_DNA"/>
</dbReference>
<reference evidence="12" key="1">
    <citation type="journal article" date="2014" name="Int. J. Syst. Evol. Microbiol.">
        <title>Complete genome sequence of Corynebacterium casei LMG S-19264T (=DSM 44701T), isolated from a smear-ripened cheese.</title>
        <authorList>
            <consortium name="US DOE Joint Genome Institute (JGI-PGF)"/>
            <person name="Walter F."/>
            <person name="Albersmeier A."/>
            <person name="Kalinowski J."/>
            <person name="Ruckert C."/>
        </authorList>
    </citation>
    <scope>NUCLEOTIDE SEQUENCE</scope>
    <source>
        <strain evidence="12">JCM 4234</strain>
    </source>
</reference>
<name>A0A918GFQ1_STRGD</name>
<keyword evidence="13" id="KW-1185">Reference proteome</keyword>
<evidence type="ECO:0000256" key="8">
    <source>
        <dbReference type="ARBA" id="ARBA00029586"/>
    </source>
</evidence>
<evidence type="ECO:0000256" key="7">
    <source>
        <dbReference type="ARBA" id="ARBA00023157"/>
    </source>
</evidence>
<dbReference type="GO" id="GO:0051537">
    <property type="term" value="F:2 iron, 2 sulfur cluster binding"/>
    <property type="evidence" value="ECO:0007669"/>
    <property type="project" value="UniProtKB-KW"/>
</dbReference>
<evidence type="ECO:0000256" key="6">
    <source>
        <dbReference type="ARBA" id="ARBA00023014"/>
    </source>
</evidence>
<dbReference type="GO" id="GO:0004497">
    <property type="term" value="F:monooxygenase activity"/>
    <property type="evidence" value="ECO:0007669"/>
    <property type="project" value="UniProtKB-ARBA"/>
</dbReference>
<keyword evidence="7" id="KW-1015">Disulfide bond</keyword>
<feature type="domain" description="Rieske" evidence="11">
    <location>
        <begin position="180"/>
        <end position="272"/>
    </location>
</feature>
<evidence type="ECO:0000259" key="11">
    <source>
        <dbReference type="PROSITE" id="PS51296"/>
    </source>
</evidence>
<reference evidence="12" key="2">
    <citation type="submission" date="2020-09" db="EMBL/GenBank/DDBJ databases">
        <authorList>
            <person name="Sun Q."/>
            <person name="Ohkuma M."/>
        </authorList>
    </citation>
    <scope>NUCLEOTIDE SEQUENCE</scope>
    <source>
        <strain evidence="12">JCM 4234</strain>
    </source>
</reference>
<dbReference type="Gene3D" id="2.102.10.10">
    <property type="entry name" value="Rieske [2Fe-2S] iron-sulphur domain"/>
    <property type="match status" value="1"/>
</dbReference>
<evidence type="ECO:0000256" key="3">
    <source>
        <dbReference type="ARBA" id="ARBA00022714"/>
    </source>
</evidence>
<keyword evidence="4" id="KW-0479">Metal-binding</keyword>
<dbReference type="GO" id="GO:0016020">
    <property type="term" value="C:membrane"/>
    <property type="evidence" value="ECO:0007669"/>
    <property type="project" value="InterPro"/>
</dbReference>
<keyword evidence="5" id="KW-0408">Iron</keyword>
<dbReference type="InterPro" id="IPR005805">
    <property type="entry name" value="Rieske_Fe-S_prot_C"/>
</dbReference>
<feature type="region of interest" description="Disordered" evidence="10">
    <location>
        <begin position="155"/>
        <end position="189"/>
    </location>
</feature>
<sequence>MQVGGGREPDADEVVRGQPVPLQYGGEQGGHLFVHVTGFVPFQLDGAPYRSYRHVSLLVDGYRLCPSSVVRGRGAGAGRPVTETAALPEARGALCRTRPCCFLFTPFGAMLGRSASPLSPTFRSDDMPHSATRRTILLTTAATALPLTVACGGGDDDGGSSSADSSPASGTPASSAPASRELAKTGDIPVGGGKVFKERKVVVTQPAKDDFKAFSAVCTHQGCVVADVSGGTINCACHGSKFALSDGAVTQGPATEPLPAEKITVEGNSVRLP</sequence>
<dbReference type="GO" id="GO:0016705">
    <property type="term" value="F:oxidoreductase activity, acting on paired donors, with incorporation or reduction of molecular oxygen"/>
    <property type="evidence" value="ECO:0007669"/>
    <property type="project" value="UniProtKB-ARBA"/>
</dbReference>
<evidence type="ECO:0000256" key="9">
    <source>
        <dbReference type="ARBA" id="ARBA00034078"/>
    </source>
</evidence>
<evidence type="ECO:0000313" key="12">
    <source>
        <dbReference type="EMBL" id="GGS33832.1"/>
    </source>
</evidence>
<dbReference type="InterPro" id="IPR036922">
    <property type="entry name" value="Rieske_2Fe-2S_sf"/>
</dbReference>
<dbReference type="InterPro" id="IPR017941">
    <property type="entry name" value="Rieske_2Fe-2S"/>
</dbReference>
<keyword evidence="3" id="KW-0001">2Fe-2S</keyword>
<dbReference type="PANTHER" id="PTHR10134">
    <property type="entry name" value="CYTOCHROME B-C1 COMPLEX SUBUNIT RIESKE, MITOCHONDRIAL"/>
    <property type="match status" value="1"/>
</dbReference>
<dbReference type="InterPro" id="IPR014349">
    <property type="entry name" value="Rieske_Fe-S_prot"/>
</dbReference>
<comment type="caution">
    <text evidence="12">The sequence shown here is derived from an EMBL/GenBank/DDBJ whole genome shotgun (WGS) entry which is preliminary data.</text>
</comment>
<dbReference type="FunFam" id="2.102.10.10:FF:000016">
    <property type="entry name" value="Nitrite reductase/ring-hydroxylating ferredoxin subunit"/>
    <property type="match status" value="1"/>
</dbReference>
<dbReference type="GO" id="GO:0046872">
    <property type="term" value="F:metal ion binding"/>
    <property type="evidence" value="ECO:0007669"/>
    <property type="project" value="UniProtKB-KW"/>
</dbReference>
<dbReference type="AlphaFoldDB" id="A0A918GFQ1"/>
<dbReference type="PROSITE" id="PS51296">
    <property type="entry name" value="RIESKE"/>
    <property type="match status" value="1"/>
</dbReference>
<comment type="cofactor">
    <cofactor evidence="9">
        <name>[2Fe-2S] cluster</name>
        <dbReference type="ChEBI" id="CHEBI:190135"/>
    </cofactor>
</comment>
<proteinExistence type="predicted"/>
<evidence type="ECO:0000313" key="13">
    <source>
        <dbReference type="Proteomes" id="UP000653493"/>
    </source>
</evidence>
<accession>A0A918GFQ1</accession>
<comment type="function">
    <text evidence="1">Iron-sulfur subunit of the cytochrome bc1 complex, an essential component of the respiratory electron transport chain required for ATP synthesis. The bc1 complex catalyzes the oxidation of menaquinol and the reduction of cytochrome c in the respiratory chain. The bc1 complex operates through a Q-cycle mechanism that couples electron transfer to generation of the proton gradient that drives ATP synthesis.</text>
</comment>
<evidence type="ECO:0000256" key="4">
    <source>
        <dbReference type="ARBA" id="ARBA00022723"/>
    </source>
</evidence>
<feature type="compositionally biased region" description="Low complexity" evidence="10">
    <location>
        <begin position="159"/>
        <end position="179"/>
    </location>
</feature>
<dbReference type="PRINTS" id="PR00162">
    <property type="entry name" value="RIESKE"/>
</dbReference>
<evidence type="ECO:0000256" key="5">
    <source>
        <dbReference type="ARBA" id="ARBA00023004"/>
    </source>
</evidence>
<organism evidence="12 13">
    <name type="scientific">Streptomyces griseoviridis</name>
    <dbReference type="NCBI Taxonomy" id="45398"/>
    <lineage>
        <taxon>Bacteria</taxon>
        <taxon>Bacillati</taxon>
        <taxon>Actinomycetota</taxon>
        <taxon>Actinomycetes</taxon>
        <taxon>Kitasatosporales</taxon>
        <taxon>Streptomycetaceae</taxon>
        <taxon>Streptomyces</taxon>
    </lineage>
</organism>
<protein>
    <recommendedName>
        <fullName evidence="2">Cytochrome bc1 complex Rieske iron-sulfur subunit</fullName>
    </recommendedName>
    <alternativeName>
        <fullName evidence="8">Cytochrome bc1 reductase complex subunit QcrA</fullName>
    </alternativeName>
</protein>
<keyword evidence="6" id="KW-0411">Iron-sulfur</keyword>
<gene>
    <name evidence="12" type="ORF">GCM10010238_23720</name>
</gene>
<evidence type="ECO:0000256" key="2">
    <source>
        <dbReference type="ARBA" id="ARBA00015816"/>
    </source>
</evidence>
<dbReference type="Proteomes" id="UP000653493">
    <property type="component" value="Unassembled WGS sequence"/>
</dbReference>
<evidence type="ECO:0000256" key="1">
    <source>
        <dbReference type="ARBA" id="ARBA00002494"/>
    </source>
</evidence>
<dbReference type="CDD" id="cd03467">
    <property type="entry name" value="Rieske"/>
    <property type="match status" value="1"/>
</dbReference>
<dbReference type="Pfam" id="PF00355">
    <property type="entry name" value="Rieske"/>
    <property type="match status" value="1"/>
</dbReference>
<evidence type="ECO:0000256" key="10">
    <source>
        <dbReference type="SAM" id="MobiDB-lite"/>
    </source>
</evidence>
<dbReference type="SUPFAM" id="SSF50022">
    <property type="entry name" value="ISP domain"/>
    <property type="match status" value="1"/>
</dbReference>